<evidence type="ECO:0000256" key="2">
    <source>
        <dbReference type="ARBA" id="ARBA00034247"/>
    </source>
</evidence>
<dbReference type="InterPro" id="IPR029787">
    <property type="entry name" value="Nucleotide_cyclase"/>
</dbReference>
<dbReference type="EC" id="2.7.7.65" evidence="1"/>
<dbReference type="SUPFAM" id="SSF52172">
    <property type="entry name" value="CheY-like"/>
    <property type="match status" value="1"/>
</dbReference>
<organism evidence="6 7">
    <name type="scientific">Pseudoalteromonas luteoviolacea</name>
    <dbReference type="NCBI Taxonomy" id="43657"/>
    <lineage>
        <taxon>Bacteria</taxon>
        <taxon>Pseudomonadati</taxon>
        <taxon>Pseudomonadota</taxon>
        <taxon>Gammaproteobacteria</taxon>
        <taxon>Alteromonadales</taxon>
        <taxon>Pseudoalteromonadaceae</taxon>
        <taxon>Pseudoalteromonas</taxon>
    </lineage>
</organism>
<evidence type="ECO:0000313" key="7">
    <source>
        <dbReference type="Proteomes" id="UP000031327"/>
    </source>
</evidence>
<dbReference type="NCBIfam" id="TIGR00254">
    <property type="entry name" value="GGDEF"/>
    <property type="match status" value="1"/>
</dbReference>
<dbReference type="Pfam" id="PF00990">
    <property type="entry name" value="GGDEF"/>
    <property type="match status" value="1"/>
</dbReference>
<dbReference type="CDD" id="cd01949">
    <property type="entry name" value="GGDEF"/>
    <property type="match status" value="1"/>
</dbReference>
<dbReference type="Proteomes" id="UP000031327">
    <property type="component" value="Unassembled WGS sequence"/>
</dbReference>
<dbReference type="PANTHER" id="PTHR45138">
    <property type="entry name" value="REGULATORY COMPONENTS OF SENSORY TRANSDUCTION SYSTEM"/>
    <property type="match status" value="1"/>
</dbReference>
<dbReference type="GO" id="GO:0000160">
    <property type="term" value="P:phosphorelay signal transduction system"/>
    <property type="evidence" value="ECO:0007669"/>
    <property type="project" value="InterPro"/>
</dbReference>
<dbReference type="InterPro" id="IPR000160">
    <property type="entry name" value="GGDEF_dom"/>
</dbReference>
<evidence type="ECO:0000259" key="4">
    <source>
        <dbReference type="PROSITE" id="PS50110"/>
    </source>
</evidence>
<evidence type="ECO:0000256" key="3">
    <source>
        <dbReference type="PROSITE-ProRule" id="PRU00169"/>
    </source>
</evidence>
<dbReference type="SMART" id="SM00448">
    <property type="entry name" value="REC"/>
    <property type="match status" value="1"/>
</dbReference>
<dbReference type="SUPFAM" id="SSF55073">
    <property type="entry name" value="Nucleotide cyclase"/>
    <property type="match status" value="1"/>
</dbReference>
<dbReference type="GO" id="GO:1902201">
    <property type="term" value="P:negative regulation of bacterial-type flagellum-dependent cell motility"/>
    <property type="evidence" value="ECO:0007669"/>
    <property type="project" value="TreeGrafter"/>
</dbReference>
<keyword evidence="3" id="KW-0597">Phosphoprotein</keyword>
<feature type="modified residue" description="4-aspartylphosphate" evidence="3">
    <location>
        <position position="54"/>
    </location>
</feature>
<dbReference type="GO" id="GO:0043709">
    <property type="term" value="P:cell adhesion involved in single-species biofilm formation"/>
    <property type="evidence" value="ECO:0007669"/>
    <property type="project" value="TreeGrafter"/>
</dbReference>
<name>A0A0C1QJ99_9GAMM</name>
<dbReference type="PROSITE" id="PS50887">
    <property type="entry name" value="GGDEF"/>
    <property type="match status" value="1"/>
</dbReference>
<dbReference type="EMBL" id="JWIC01000010">
    <property type="protein sequence ID" value="KID55172.1"/>
    <property type="molecule type" value="Genomic_DNA"/>
</dbReference>
<dbReference type="InterPro" id="IPR043128">
    <property type="entry name" value="Rev_trsase/Diguanyl_cyclase"/>
</dbReference>
<dbReference type="InterPro" id="IPR001789">
    <property type="entry name" value="Sig_transdc_resp-reg_receiver"/>
</dbReference>
<dbReference type="Pfam" id="PF00072">
    <property type="entry name" value="Response_reg"/>
    <property type="match status" value="1"/>
</dbReference>
<dbReference type="GO" id="GO:0052621">
    <property type="term" value="F:diguanylate cyclase activity"/>
    <property type="evidence" value="ECO:0007669"/>
    <property type="project" value="UniProtKB-EC"/>
</dbReference>
<feature type="domain" description="Response regulatory" evidence="4">
    <location>
        <begin position="6"/>
        <end position="121"/>
    </location>
</feature>
<proteinExistence type="predicted"/>
<evidence type="ECO:0000256" key="1">
    <source>
        <dbReference type="ARBA" id="ARBA00012528"/>
    </source>
</evidence>
<dbReference type="SMART" id="SM00267">
    <property type="entry name" value="GGDEF"/>
    <property type="match status" value="1"/>
</dbReference>
<evidence type="ECO:0000313" key="6">
    <source>
        <dbReference type="EMBL" id="KID55172.1"/>
    </source>
</evidence>
<accession>A0A0C1QJ99</accession>
<dbReference type="OrthoDB" id="9812260at2"/>
<dbReference type="Gene3D" id="3.30.70.270">
    <property type="match status" value="1"/>
</dbReference>
<dbReference type="InterPro" id="IPR050469">
    <property type="entry name" value="Diguanylate_Cyclase"/>
</dbReference>
<sequence length="300" mass="33243">MQKSANILVLDGDPLNRVVLENTLSDEHLVISCANSDNAFERLLHTQIDLIIVDILMPDDEGLDFLLQLKADPNSYQIPVIVISASNSYQDEARGLLLGAVDYIVKPFSPNIVKARVKIHLAIKQKNDLLERLANIDGLTEVPNRRALDETLAQLWYQSRDQQVPLSVLLVDIDYFKEYNDSCGFSAGDECLVKVAKVLESMTQKVEGFVARYDGVRFVALINKCDADQAMSLASAMHQAVDALSIPHPSSPICAHVTISMGVVHVHEDFSGDQNDSLELADEALLQAHQQQERVVLVSR</sequence>
<dbReference type="PROSITE" id="PS50110">
    <property type="entry name" value="RESPONSE_REGULATORY"/>
    <property type="match status" value="1"/>
</dbReference>
<protein>
    <recommendedName>
        <fullName evidence="1">diguanylate cyclase</fullName>
        <ecNumber evidence="1">2.7.7.65</ecNumber>
    </recommendedName>
</protein>
<evidence type="ECO:0000259" key="5">
    <source>
        <dbReference type="PROSITE" id="PS50887"/>
    </source>
</evidence>
<reference evidence="6 7" key="1">
    <citation type="submission" date="2014-12" db="EMBL/GenBank/DDBJ databases">
        <title>Draft Genome Sequence of Pseudoalteromonas luteoviolacea HI1.</title>
        <authorList>
            <person name="Asahina A.Y."/>
            <person name="Hadfield M.G."/>
        </authorList>
    </citation>
    <scope>NUCLEOTIDE SEQUENCE [LARGE SCALE GENOMIC DNA]</scope>
    <source>
        <strain evidence="6 7">HI1</strain>
    </source>
</reference>
<dbReference type="GO" id="GO:0005886">
    <property type="term" value="C:plasma membrane"/>
    <property type="evidence" value="ECO:0007669"/>
    <property type="project" value="TreeGrafter"/>
</dbReference>
<dbReference type="AlphaFoldDB" id="A0A0C1QJ99"/>
<comment type="catalytic activity">
    <reaction evidence="2">
        <text>2 GTP = 3',3'-c-di-GMP + 2 diphosphate</text>
        <dbReference type="Rhea" id="RHEA:24898"/>
        <dbReference type="ChEBI" id="CHEBI:33019"/>
        <dbReference type="ChEBI" id="CHEBI:37565"/>
        <dbReference type="ChEBI" id="CHEBI:58805"/>
        <dbReference type="EC" id="2.7.7.65"/>
    </reaction>
</comment>
<dbReference type="PANTHER" id="PTHR45138:SF9">
    <property type="entry name" value="DIGUANYLATE CYCLASE DGCM-RELATED"/>
    <property type="match status" value="1"/>
</dbReference>
<feature type="domain" description="GGDEF" evidence="5">
    <location>
        <begin position="164"/>
        <end position="300"/>
    </location>
</feature>
<dbReference type="InterPro" id="IPR011006">
    <property type="entry name" value="CheY-like_superfamily"/>
</dbReference>
<dbReference type="Gene3D" id="3.40.50.2300">
    <property type="match status" value="1"/>
</dbReference>
<dbReference type="RefSeq" id="WP_039612062.1">
    <property type="nucleotide sequence ID" value="NZ_JWIC01000010.1"/>
</dbReference>
<gene>
    <name evidence="6" type="ORF">JF50_25575</name>
</gene>
<comment type="caution">
    <text evidence="6">The sequence shown here is derived from an EMBL/GenBank/DDBJ whole genome shotgun (WGS) entry which is preliminary data.</text>
</comment>